<dbReference type="SUPFAM" id="SSF51735">
    <property type="entry name" value="NAD(P)-binding Rossmann-fold domains"/>
    <property type="match status" value="1"/>
</dbReference>
<dbReference type="Gene3D" id="1.10.1040.10">
    <property type="entry name" value="N-(1-d-carboxylethyl)-l-norvaline Dehydrogenase, domain 2"/>
    <property type="match status" value="1"/>
</dbReference>
<organism evidence="6 7">
    <name type="scientific">Novimethylophilus kurashikiensis</name>
    <dbReference type="NCBI Taxonomy" id="1825523"/>
    <lineage>
        <taxon>Bacteria</taxon>
        <taxon>Pseudomonadati</taxon>
        <taxon>Pseudomonadota</taxon>
        <taxon>Betaproteobacteria</taxon>
        <taxon>Nitrosomonadales</taxon>
        <taxon>Methylophilaceae</taxon>
        <taxon>Novimethylophilus</taxon>
    </lineage>
</organism>
<name>A0A2R5F8G2_9PROT</name>
<dbReference type="EC" id="1.1.1.343" evidence="6"/>
<dbReference type="OrthoDB" id="9804542at2"/>
<dbReference type="UniPathway" id="UPA00115"/>
<evidence type="ECO:0000256" key="3">
    <source>
        <dbReference type="ARBA" id="ARBA00023002"/>
    </source>
</evidence>
<evidence type="ECO:0000259" key="5">
    <source>
        <dbReference type="SMART" id="SM01350"/>
    </source>
</evidence>
<dbReference type="Gene3D" id="3.40.50.720">
    <property type="entry name" value="NAD(P)-binding Rossmann-like Domain"/>
    <property type="match status" value="1"/>
</dbReference>
<dbReference type="PROSITE" id="PS00895">
    <property type="entry name" value="3_HYDROXYISOBUT_DH"/>
    <property type="match status" value="1"/>
</dbReference>
<evidence type="ECO:0000256" key="1">
    <source>
        <dbReference type="ARBA" id="ARBA00004959"/>
    </source>
</evidence>
<dbReference type="EC" id="1.1.1.44" evidence="6"/>
<feature type="domain" description="6-phosphogluconate dehydrogenase C-terminal" evidence="5">
    <location>
        <begin position="170"/>
        <end position="298"/>
    </location>
</feature>
<dbReference type="EMBL" id="BDOQ01000002">
    <property type="protein sequence ID" value="GBG12961.1"/>
    <property type="molecule type" value="Genomic_DNA"/>
</dbReference>
<dbReference type="NCBIfam" id="TIGR00872">
    <property type="entry name" value="gnd_rel"/>
    <property type="match status" value="1"/>
</dbReference>
<dbReference type="AlphaFoldDB" id="A0A2R5F8G2"/>
<dbReference type="GO" id="GO:0006098">
    <property type="term" value="P:pentose-phosphate shunt"/>
    <property type="evidence" value="ECO:0007669"/>
    <property type="project" value="UniProtKB-UniPathway"/>
</dbReference>
<dbReference type="InterPro" id="IPR004849">
    <property type="entry name" value="6DGDH_YqeC"/>
</dbReference>
<dbReference type="InterPro" id="IPR002204">
    <property type="entry name" value="3-OH-isobutyrate_DH-rel_CS"/>
</dbReference>
<sequence>MKIGMVGLGRMGGNMVRRMRRAGLEVVGYSREAEVNRKLADETGMIPADSLKDVVAKLDAPRVVWLMLPAGEATDAVAEQMKQMLQPGDVLVDGGNSHYKDSQLRAIEMKSAGLSFVDVGTSGGVWGLANGYSLMVGGEKEAVAHVQPFLEALAPAPDQGWLHCGPNGAGHFTKMVHNGIEYGMMQAYAEGFALMKGKTEFDMDLAAIAEVWRNGSVVRSWLLDLTADFLSKDQQLDAIEPFVTDSGEGRWTVIESVEQGMPAPVMATALMARFASRGEGDFASRMLAMMRNGFGGHAVKQRG</sequence>
<protein>
    <submittedName>
        <fullName evidence="6">6-phosphogluconate dehydrogenase</fullName>
        <ecNumber evidence="6">1.1.1.343</ecNumber>
        <ecNumber evidence="6">1.1.1.44</ecNumber>
    </submittedName>
</protein>
<dbReference type="GO" id="GO:0050661">
    <property type="term" value="F:NADP binding"/>
    <property type="evidence" value="ECO:0007669"/>
    <property type="project" value="InterPro"/>
</dbReference>
<dbReference type="InterPro" id="IPR008927">
    <property type="entry name" value="6-PGluconate_DH-like_C_sf"/>
</dbReference>
<comment type="similarity">
    <text evidence="2">Belongs to the 6-phosphogluconate dehydrogenase family.</text>
</comment>
<dbReference type="PANTHER" id="PTHR11811">
    <property type="entry name" value="6-PHOSPHOGLUCONATE DEHYDROGENASE"/>
    <property type="match status" value="1"/>
</dbReference>
<evidence type="ECO:0000256" key="2">
    <source>
        <dbReference type="ARBA" id="ARBA00008419"/>
    </source>
</evidence>
<keyword evidence="4" id="KW-0311">Gluconate utilization</keyword>
<comment type="pathway">
    <text evidence="1">Carbohydrate degradation; pentose phosphate pathway.</text>
</comment>
<dbReference type="Pfam" id="PF03446">
    <property type="entry name" value="NAD_binding_2"/>
    <property type="match status" value="1"/>
</dbReference>
<keyword evidence="7" id="KW-1185">Reference proteome</keyword>
<comment type="caution">
    <text evidence="6">The sequence shown here is derived from an EMBL/GenBank/DDBJ whole genome shotgun (WGS) entry which is preliminary data.</text>
</comment>
<gene>
    <name evidence="6" type="primary">gnd</name>
    <name evidence="6" type="ORF">NMK_0498</name>
</gene>
<evidence type="ECO:0000313" key="7">
    <source>
        <dbReference type="Proteomes" id="UP000245081"/>
    </source>
</evidence>
<dbReference type="InterPro" id="IPR006114">
    <property type="entry name" value="6PGDH_C"/>
</dbReference>
<evidence type="ECO:0000313" key="6">
    <source>
        <dbReference type="EMBL" id="GBG12961.1"/>
    </source>
</evidence>
<proteinExistence type="inferred from homology"/>
<dbReference type="InterPro" id="IPR036291">
    <property type="entry name" value="NAD(P)-bd_dom_sf"/>
</dbReference>
<dbReference type="InterPro" id="IPR013328">
    <property type="entry name" value="6PGD_dom2"/>
</dbReference>
<dbReference type="Proteomes" id="UP000245081">
    <property type="component" value="Unassembled WGS sequence"/>
</dbReference>
<dbReference type="GO" id="GO:0004616">
    <property type="term" value="F:phosphogluconate dehydrogenase (decarboxylating) activity"/>
    <property type="evidence" value="ECO:0007669"/>
    <property type="project" value="UniProtKB-EC"/>
</dbReference>
<keyword evidence="3 6" id="KW-0560">Oxidoreductase</keyword>
<dbReference type="SMART" id="SM01350">
    <property type="entry name" value="6PGD"/>
    <property type="match status" value="1"/>
</dbReference>
<dbReference type="InterPro" id="IPR006183">
    <property type="entry name" value="Pgluconate_DH"/>
</dbReference>
<dbReference type="InterPro" id="IPR006115">
    <property type="entry name" value="6PGDH_NADP-bd"/>
</dbReference>
<accession>A0A2R5F8G2</accession>
<dbReference type="Pfam" id="PF00393">
    <property type="entry name" value="6PGD"/>
    <property type="match status" value="1"/>
</dbReference>
<dbReference type="RefSeq" id="WP_109014177.1">
    <property type="nucleotide sequence ID" value="NZ_BDOQ01000002.1"/>
</dbReference>
<dbReference type="NCBIfam" id="NF007161">
    <property type="entry name" value="PRK09599.1"/>
    <property type="match status" value="1"/>
</dbReference>
<dbReference type="GO" id="GO:0016054">
    <property type="term" value="P:organic acid catabolic process"/>
    <property type="evidence" value="ECO:0007669"/>
    <property type="project" value="UniProtKB-ARBA"/>
</dbReference>
<dbReference type="PRINTS" id="PR00076">
    <property type="entry name" value="6PGDHDRGNASE"/>
</dbReference>
<reference evidence="6 7" key="1">
    <citation type="journal article" date="2018" name="Environ. Microbiol.">
        <title>Isolation and genomic characterization of Novimethylophilus kurashikiensis gen. nov. sp. nov., a new lanthanide-dependent methylotrophic species of Methylophilaceae.</title>
        <authorList>
            <person name="Lv H."/>
            <person name="Sahin N."/>
            <person name="Tani A."/>
        </authorList>
    </citation>
    <scope>NUCLEOTIDE SEQUENCE [LARGE SCALE GENOMIC DNA]</scope>
    <source>
        <strain evidence="6 7">La2-4</strain>
    </source>
</reference>
<dbReference type="GO" id="GO:0019521">
    <property type="term" value="P:D-gluconate metabolic process"/>
    <property type="evidence" value="ECO:0007669"/>
    <property type="project" value="UniProtKB-KW"/>
</dbReference>
<dbReference type="SUPFAM" id="SSF48179">
    <property type="entry name" value="6-phosphogluconate dehydrogenase C-terminal domain-like"/>
    <property type="match status" value="1"/>
</dbReference>
<evidence type="ECO:0000256" key="4">
    <source>
        <dbReference type="ARBA" id="ARBA00023064"/>
    </source>
</evidence>